<accession>A0A9W5EZN5</accession>
<organism evidence="1 2">
    <name type="scientific">Campylobacter hyointestinalis subsp. hyointestinalis</name>
    <dbReference type="NCBI Taxonomy" id="91352"/>
    <lineage>
        <taxon>Bacteria</taxon>
        <taxon>Pseudomonadati</taxon>
        <taxon>Campylobacterota</taxon>
        <taxon>Epsilonproteobacteria</taxon>
        <taxon>Campylobacterales</taxon>
        <taxon>Campylobacteraceae</taxon>
        <taxon>Campylobacter</taxon>
    </lineage>
</organism>
<dbReference type="AlphaFoldDB" id="A0A9W5EZN5"/>
<dbReference type="EMBL" id="FAUW01000002">
    <property type="protein sequence ID" value="CUU79151.1"/>
    <property type="molecule type" value="Genomic_DNA"/>
</dbReference>
<proteinExistence type="predicted"/>
<dbReference type="Proteomes" id="UP000052257">
    <property type="component" value="Unassembled WGS sequence"/>
</dbReference>
<protein>
    <submittedName>
        <fullName evidence="1">Uncharacterized protein</fullName>
    </submittedName>
</protein>
<reference evidence="1 2" key="1">
    <citation type="submission" date="2015-11" db="EMBL/GenBank/DDBJ databases">
        <authorList>
            <consortium name="Pathogen Informatics"/>
        </authorList>
    </citation>
    <scope>NUCLEOTIDE SEQUENCE [LARGE SCALE GENOMIC DNA]</scope>
    <source>
        <strain evidence="1 2">006A-0191</strain>
    </source>
</reference>
<evidence type="ECO:0000313" key="2">
    <source>
        <dbReference type="Proteomes" id="UP000052257"/>
    </source>
</evidence>
<comment type="caution">
    <text evidence="1">The sequence shown here is derived from an EMBL/GenBank/DDBJ whole genome shotgun (WGS) entry which is preliminary data.</text>
</comment>
<sequence length="249" mass="29240">MNKVQEIAEKIANGNIKKSELMQDIIEHLDGNENGELEYISKDLNYVRNELSSRDLEEIFSNNEEICMEIAGQKFNPKNIKQSIQDVAELAVFSIANDYIKIRDNIENKEDYALKLLFNDNNDYKNMFDRQEDIQNLVCQALGDVHIPIRNFECYDEHSMIMDGIDDIQDVKKISEMFSDMGYETSIFSKEYKNVIVLTDKEHIESFKKATDYLIEKNYYKSEKKTIDFKSKLEDFSNSKKSKEQNIER</sequence>
<gene>
    <name evidence="1" type="ORF">ERS739220_01044</name>
</gene>
<dbReference type="RefSeq" id="WP_059431079.1">
    <property type="nucleotide sequence ID" value="NZ_FAUW01000002.1"/>
</dbReference>
<name>A0A9W5EZN5_CAMHY</name>
<evidence type="ECO:0000313" key="1">
    <source>
        <dbReference type="EMBL" id="CUU79151.1"/>
    </source>
</evidence>